<comment type="caution">
    <text evidence="2">The sequence shown here is derived from an EMBL/GenBank/DDBJ whole genome shotgun (WGS) entry which is preliminary data.</text>
</comment>
<dbReference type="EMBL" id="ABVL01000013">
    <property type="protein sequence ID" value="EDY18441.1"/>
    <property type="molecule type" value="Genomic_DNA"/>
</dbReference>
<keyword evidence="3" id="KW-1185">Reference proteome</keyword>
<dbReference type="PANTHER" id="PTHR30348:SF4">
    <property type="entry name" value="DUF72 DOMAIN-CONTAINING PROTEIN"/>
    <property type="match status" value="1"/>
</dbReference>
<name>B4D5N6_9BACT</name>
<dbReference type="InterPro" id="IPR036520">
    <property type="entry name" value="UPF0759_sf"/>
</dbReference>
<dbReference type="InParanoid" id="B4D5N6"/>
<protein>
    <recommendedName>
        <fullName evidence="4">DUF72 domain-containing protein</fullName>
    </recommendedName>
</protein>
<evidence type="ECO:0000313" key="3">
    <source>
        <dbReference type="Proteomes" id="UP000005824"/>
    </source>
</evidence>
<dbReference type="eggNOG" id="COG1801">
    <property type="taxonomic scope" value="Bacteria"/>
</dbReference>
<sequence>MADETLDLFAPEPPRPPAQPPAGPLDLPVYRRQLAALAAQGLYVGTSSWKYPGWCGLIYDEKRYEYRGKFAEKRFNDTCLAEYAETFSTTCFDGGYYQFPKHDFLAGMLNQVPEGFKMAFKVTDDITIQRFPNIPRVGNKAGTLNPNFLNAEMFTRLFLEPCLPFRSKMGPLIFEFSQFHKKEIEHGRDFVQMLDTFLSALPKGWQYGVEIRNKGWLVPEYFAMLRSHNVAHVYNNWTRMPGVDEQLAIEGSLTADFTVARFLLKPGRAYQQAVDLFSPYKEMQERIDAARGAAAKLLESSFFLKRLVYIYINNRLEGSAPLTIKGFLDLLSIMGQMMKQRGTA</sequence>
<evidence type="ECO:0000313" key="2">
    <source>
        <dbReference type="EMBL" id="EDY18441.1"/>
    </source>
</evidence>
<evidence type="ECO:0000256" key="1">
    <source>
        <dbReference type="SAM" id="MobiDB-lite"/>
    </source>
</evidence>
<dbReference type="Pfam" id="PF01904">
    <property type="entry name" value="DUF72"/>
    <property type="match status" value="1"/>
</dbReference>
<dbReference type="PANTHER" id="PTHR30348">
    <property type="entry name" value="UNCHARACTERIZED PROTEIN YECE"/>
    <property type="match status" value="1"/>
</dbReference>
<feature type="region of interest" description="Disordered" evidence="1">
    <location>
        <begin position="1"/>
        <end position="23"/>
    </location>
</feature>
<dbReference type="FunCoup" id="B4D5N6">
    <property type="interactions" value="30"/>
</dbReference>
<proteinExistence type="predicted"/>
<dbReference type="STRING" id="497964.CfE428DRAFT_4225"/>
<dbReference type="SUPFAM" id="SSF117396">
    <property type="entry name" value="TM1631-like"/>
    <property type="match status" value="1"/>
</dbReference>
<dbReference type="Gene3D" id="3.20.20.410">
    <property type="entry name" value="Protein of unknown function UPF0759"/>
    <property type="match status" value="1"/>
</dbReference>
<dbReference type="AlphaFoldDB" id="B4D5N6"/>
<gene>
    <name evidence="2" type="ORF">CfE428DRAFT_4225</name>
</gene>
<dbReference type="InterPro" id="IPR002763">
    <property type="entry name" value="DUF72"/>
</dbReference>
<dbReference type="Proteomes" id="UP000005824">
    <property type="component" value="Unassembled WGS sequence"/>
</dbReference>
<dbReference type="RefSeq" id="WP_006981549.1">
    <property type="nucleotide sequence ID" value="NZ_ABVL01000013.1"/>
</dbReference>
<feature type="compositionally biased region" description="Pro residues" evidence="1">
    <location>
        <begin position="11"/>
        <end position="23"/>
    </location>
</feature>
<reference evidence="2 3" key="1">
    <citation type="journal article" date="2011" name="J. Bacteriol.">
        <title>Genome sequence of Chthoniobacter flavus Ellin428, an aerobic heterotrophic soil bacterium.</title>
        <authorList>
            <person name="Kant R."/>
            <person name="van Passel M.W."/>
            <person name="Palva A."/>
            <person name="Lucas S."/>
            <person name="Lapidus A."/>
            <person name="Glavina Del Rio T."/>
            <person name="Dalin E."/>
            <person name="Tice H."/>
            <person name="Bruce D."/>
            <person name="Goodwin L."/>
            <person name="Pitluck S."/>
            <person name="Larimer F.W."/>
            <person name="Land M.L."/>
            <person name="Hauser L."/>
            <person name="Sangwan P."/>
            <person name="de Vos W.M."/>
            <person name="Janssen P.H."/>
            <person name="Smidt H."/>
        </authorList>
    </citation>
    <scope>NUCLEOTIDE SEQUENCE [LARGE SCALE GENOMIC DNA]</scope>
    <source>
        <strain evidence="2 3">Ellin428</strain>
    </source>
</reference>
<evidence type="ECO:0008006" key="4">
    <source>
        <dbReference type="Google" id="ProtNLM"/>
    </source>
</evidence>
<accession>B4D5N6</accession>
<organism evidence="2 3">
    <name type="scientific">Chthoniobacter flavus Ellin428</name>
    <dbReference type="NCBI Taxonomy" id="497964"/>
    <lineage>
        <taxon>Bacteria</taxon>
        <taxon>Pseudomonadati</taxon>
        <taxon>Verrucomicrobiota</taxon>
        <taxon>Spartobacteria</taxon>
        <taxon>Chthoniobacterales</taxon>
        <taxon>Chthoniobacteraceae</taxon>
        <taxon>Chthoniobacter</taxon>
    </lineage>
</organism>